<accession>A0A2Z3RXX9</accession>
<keyword evidence="4" id="KW-1185">Reference proteome</keyword>
<reference evidence="3 4" key="1">
    <citation type="submission" date="2017-10" db="EMBL/GenBank/DDBJ databases">
        <title>Genome of an Actinobacterium that displays light-enhanced growth.</title>
        <authorList>
            <person name="Maresca J.A."/>
            <person name="Hempel P."/>
            <person name="Shevchenko O."/>
            <person name="Miller K.J."/>
            <person name="Hahn M.W."/>
        </authorList>
    </citation>
    <scope>NUCLEOTIDE SEQUENCE [LARGE SCALE GENOMIC DNA]</scope>
    <source>
        <strain evidence="3 4">MWH-Mo1</strain>
    </source>
</reference>
<dbReference type="InterPro" id="IPR058323">
    <property type="entry name" value="DUF8010"/>
</dbReference>
<name>A0A2Z3RXX9_9MICO</name>
<feature type="domain" description="DUF8185" evidence="2">
    <location>
        <begin position="109"/>
        <end position="209"/>
    </location>
</feature>
<protein>
    <submittedName>
        <fullName evidence="3">Uncharacterized protein</fullName>
    </submittedName>
</protein>
<dbReference type="KEGG" id="aum:AURMO_01061"/>
<evidence type="ECO:0000259" key="1">
    <source>
        <dbReference type="Pfam" id="PF26035"/>
    </source>
</evidence>
<dbReference type="Pfam" id="PF26035">
    <property type="entry name" value="DUF8010"/>
    <property type="match status" value="1"/>
</dbReference>
<dbReference type="InterPro" id="IPR058498">
    <property type="entry name" value="DUF8185"/>
</dbReference>
<proteinExistence type="predicted"/>
<evidence type="ECO:0000259" key="2">
    <source>
        <dbReference type="Pfam" id="PF26572"/>
    </source>
</evidence>
<dbReference type="Pfam" id="PF26572">
    <property type="entry name" value="DUF8185"/>
    <property type="match status" value="1"/>
</dbReference>
<organism evidence="3 4">
    <name type="scientific">Aurantimicrobium photophilum</name>
    <dbReference type="NCBI Taxonomy" id="1987356"/>
    <lineage>
        <taxon>Bacteria</taxon>
        <taxon>Bacillati</taxon>
        <taxon>Actinomycetota</taxon>
        <taxon>Actinomycetes</taxon>
        <taxon>Micrococcales</taxon>
        <taxon>Microbacteriaceae</taxon>
        <taxon>Aurantimicrobium</taxon>
    </lineage>
</organism>
<evidence type="ECO:0000313" key="4">
    <source>
        <dbReference type="Proteomes" id="UP000246894"/>
    </source>
</evidence>
<dbReference type="RefSeq" id="WP_110233714.1">
    <property type="nucleotide sequence ID" value="NZ_CP023994.1"/>
</dbReference>
<gene>
    <name evidence="3" type="ORF">AURMO_01061</name>
</gene>
<dbReference type="AlphaFoldDB" id="A0A2Z3RXX9"/>
<dbReference type="OrthoDB" id="4801220at2"/>
<dbReference type="Proteomes" id="UP000246894">
    <property type="component" value="Chromosome"/>
</dbReference>
<evidence type="ECO:0000313" key="3">
    <source>
        <dbReference type="EMBL" id="AWR21657.1"/>
    </source>
</evidence>
<feature type="domain" description="DUF8010" evidence="1">
    <location>
        <begin position="2"/>
        <end position="105"/>
    </location>
</feature>
<sequence length="210" mass="22422">MTNTVTLASEHDSADLQTYLERAERLGAEHVWLVGVGTALAAYVAVLTPQGLLDIAPTVLGLRVFERVETGTLDMVVQVRAMLDRLAHDKITIPLPVGQAGIAWTGVAPPRTDWVPAGTLLEIELQLAAKAGIEEVAKANGLGTNIVTAVREEVWRRPLNVQNTEIPRTVPAGVAFAGFGLGFFVTGIAQVTTSGAWTRIATERGHILTK</sequence>
<dbReference type="EMBL" id="CP023994">
    <property type="protein sequence ID" value="AWR21657.1"/>
    <property type="molecule type" value="Genomic_DNA"/>
</dbReference>